<dbReference type="InterPro" id="IPR007630">
    <property type="entry name" value="RNA_pol_sigma70_r4"/>
</dbReference>
<feature type="domain" description="RNA polymerase sigma-70 region 4" evidence="2">
    <location>
        <begin position="101"/>
        <end position="129"/>
    </location>
</feature>
<feature type="region of interest" description="Disordered" evidence="1">
    <location>
        <begin position="1"/>
        <end position="23"/>
    </location>
</feature>
<dbReference type="InterPro" id="IPR013324">
    <property type="entry name" value="RNA_pol_sigma_r3/r4-like"/>
</dbReference>
<feature type="compositionally biased region" description="Basic and acidic residues" evidence="1">
    <location>
        <begin position="1"/>
        <end position="11"/>
    </location>
</feature>
<dbReference type="InterPro" id="IPR036388">
    <property type="entry name" value="WH-like_DNA-bd_sf"/>
</dbReference>
<proteinExistence type="predicted"/>
<name>A0A853CJF9_9ACTN</name>
<evidence type="ECO:0000313" key="3">
    <source>
        <dbReference type="EMBL" id="NYJ08065.1"/>
    </source>
</evidence>
<accession>A0A853CJF9</accession>
<dbReference type="GO" id="GO:0006352">
    <property type="term" value="P:DNA-templated transcription initiation"/>
    <property type="evidence" value="ECO:0007669"/>
    <property type="project" value="InterPro"/>
</dbReference>
<protein>
    <recommendedName>
        <fullName evidence="2">RNA polymerase sigma-70 region 4 domain-containing protein</fullName>
    </recommendedName>
</protein>
<reference evidence="3 4" key="1">
    <citation type="submission" date="2020-07" db="EMBL/GenBank/DDBJ databases">
        <title>Sequencing the genomes of 1000 actinobacteria strains.</title>
        <authorList>
            <person name="Klenk H.-P."/>
        </authorList>
    </citation>
    <scope>NUCLEOTIDE SEQUENCE [LARGE SCALE GENOMIC DNA]</scope>
    <source>
        <strain evidence="3 4">DSM 104001</strain>
    </source>
</reference>
<dbReference type="GO" id="GO:0003700">
    <property type="term" value="F:DNA-binding transcription factor activity"/>
    <property type="evidence" value="ECO:0007669"/>
    <property type="project" value="InterPro"/>
</dbReference>
<comment type="caution">
    <text evidence="3">The sequence shown here is derived from an EMBL/GenBank/DDBJ whole genome shotgun (WGS) entry which is preliminary data.</text>
</comment>
<evidence type="ECO:0000313" key="4">
    <source>
        <dbReference type="Proteomes" id="UP000541969"/>
    </source>
</evidence>
<dbReference type="Pfam" id="PF04545">
    <property type="entry name" value="Sigma70_r4"/>
    <property type="match status" value="1"/>
</dbReference>
<dbReference type="RefSeq" id="WP_179720376.1">
    <property type="nucleotide sequence ID" value="NZ_JACBZT010000001.1"/>
</dbReference>
<evidence type="ECO:0000259" key="2">
    <source>
        <dbReference type="Pfam" id="PF04545"/>
    </source>
</evidence>
<evidence type="ECO:0000256" key="1">
    <source>
        <dbReference type="SAM" id="MobiDB-lite"/>
    </source>
</evidence>
<keyword evidence="4" id="KW-1185">Reference proteome</keyword>
<sequence>MEPHDRPDHQVRTGGEPAGDDPPLRALAELVAVAEQMAEVTALIREHAAQIRACRREDLPYRDIVLRENRPLIVEVLTDATARFEAAGTRFRQAKAAALREEGMTLEEIGALFGLTRQRISRLLQDARDAAQET</sequence>
<dbReference type="Proteomes" id="UP000541969">
    <property type="component" value="Unassembled WGS sequence"/>
</dbReference>
<organism evidence="3 4">
    <name type="scientific">Petropleomorpha daqingensis</name>
    <dbReference type="NCBI Taxonomy" id="2026353"/>
    <lineage>
        <taxon>Bacteria</taxon>
        <taxon>Bacillati</taxon>
        <taxon>Actinomycetota</taxon>
        <taxon>Actinomycetes</taxon>
        <taxon>Geodermatophilales</taxon>
        <taxon>Geodermatophilaceae</taxon>
        <taxon>Petropleomorpha</taxon>
    </lineage>
</organism>
<gene>
    <name evidence="3" type="ORF">GGQ55_004343</name>
</gene>
<dbReference type="Gene3D" id="1.10.10.10">
    <property type="entry name" value="Winged helix-like DNA-binding domain superfamily/Winged helix DNA-binding domain"/>
    <property type="match status" value="1"/>
</dbReference>
<dbReference type="SUPFAM" id="SSF88659">
    <property type="entry name" value="Sigma3 and sigma4 domains of RNA polymerase sigma factors"/>
    <property type="match status" value="1"/>
</dbReference>
<dbReference type="EMBL" id="JACBZT010000001">
    <property type="protein sequence ID" value="NYJ08065.1"/>
    <property type="molecule type" value="Genomic_DNA"/>
</dbReference>
<dbReference type="AlphaFoldDB" id="A0A853CJF9"/>